<accession>A0A4R5VTJ2</accession>
<proteinExistence type="predicted"/>
<name>A0A4R5VTJ2_9BURK</name>
<dbReference type="PANTHER" id="PTHR35564">
    <property type="match status" value="1"/>
</dbReference>
<dbReference type="Proteomes" id="UP000294829">
    <property type="component" value="Unassembled WGS sequence"/>
</dbReference>
<dbReference type="NCBIfam" id="TIGR03347">
    <property type="entry name" value="VI_chp_1"/>
    <property type="match status" value="1"/>
</dbReference>
<dbReference type="OrthoDB" id="1523296at2"/>
<comment type="caution">
    <text evidence="1">The sequence shown here is derived from an EMBL/GenBank/DDBJ whole genome shotgun (WGS) entry which is preliminary data.</text>
</comment>
<evidence type="ECO:0000313" key="2">
    <source>
        <dbReference type="Proteomes" id="UP000294829"/>
    </source>
</evidence>
<dbReference type="PANTHER" id="PTHR35564:SF4">
    <property type="entry name" value="CYTOPLASMIC PROTEIN"/>
    <property type="match status" value="1"/>
</dbReference>
<reference evidence="1 2" key="1">
    <citation type="submission" date="2019-03" db="EMBL/GenBank/DDBJ databases">
        <title>Sapientia aquatica gen. nov., sp. nov., isolated from a crater lake.</title>
        <authorList>
            <person name="Felfoldi T."/>
            <person name="Szabo A."/>
            <person name="Toth E."/>
            <person name="Schumann P."/>
            <person name="Keki Z."/>
            <person name="Marialigeti K."/>
            <person name="Mathe I."/>
        </authorList>
    </citation>
    <scope>NUCLEOTIDE SEQUENCE [LARGE SCALE GENOMIC DNA]</scope>
    <source>
        <strain evidence="1 2">SA-152</strain>
    </source>
</reference>
<keyword evidence="2" id="KW-1185">Reference proteome</keyword>
<dbReference type="RefSeq" id="WP_133330780.1">
    <property type="nucleotide sequence ID" value="NZ_SMYL01000013.1"/>
</dbReference>
<dbReference type="AlphaFoldDB" id="A0A4R5VTJ2"/>
<evidence type="ECO:0000313" key="1">
    <source>
        <dbReference type="EMBL" id="TDK61301.1"/>
    </source>
</evidence>
<protein>
    <submittedName>
        <fullName evidence="1">Type VI secretion system baseplate subunit TssG</fullName>
    </submittedName>
</protein>
<dbReference type="InterPro" id="IPR010732">
    <property type="entry name" value="T6SS_TssG-like"/>
</dbReference>
<gene>
    <name evidence="1" type="primary">tssG</name>
    <name evidence="1" type="ORF">E2I14_17110</name>
</gene>
<dbReference type="EMBL" id="SMYL01000013">
    <property type="protein sequence ID" value="TDK61301.1"/>
    <property type="molecule type" value="Genomic_DNA"/>
</dbReference>
<sequence>MKKSLDLNRSAAIAQKHFNYQLLTDQPWKYSFTSLLRFIAARCRRTMPPIGSAFRPQDEPFRLGQQPALTFAPREIAHILVRESRLHINLFSLGMLGPNGPLPIHFTEIAKDRLDNRHDSTLVNFLNIFHHRSMVLQYRAWAQSQSAAGLDRSEEENFSRYISWLTGNDPWDIPLSPLPAHARLATAPHLAKQSRNPFGLCATLGQYFDVPVDLEENILHWISISPDEHTRLGISSEASTLSNGALLGDMVPDKQHKFRLVIGPLSLEEYLRFTPSGENLSILVEWVRAFIGLEFAWDIELKIKPESAPAARIGDNERLGWSTWLSNDRLNEPITGMIFEPETYVANEREKHVNKN</sequence>
<organism evidence="1 2">
    <name type="scientific">Sapientia aquatica</name>
    <dbReference type="NCBI Taxonomy" id="1549640"/>
    <lineage>
        <taxon>Bacteria</taxon>
        <taxon>Pseudomonadati</taxon>
        <taxon>Pseudomonadota</taxon>
        <taxon>Betaproteobacteria</taxon>
        <taxon>Burkholderiales</taxon>
        <taxon>Oxalobacteraceae</taxon>
        <taxon>Sapientia</taxon>
    </lineage>
</organism>
<dbReference type="Pfam" id="PF06996">
    <property type="entry name" value="T6SS_TssG"/>
    <property type="match status" value="1"/>
</dbReference>